<dbReference type="Ensembl" id="ENSHCOT00000014235.1">
    <property type="protein sequence ID" value="ENSHCOP00000017261.1"/>
    <property type="gene ID" value="ENSHCOG00000000923.1"/>
</dbReference>
<dbReference type="SUPFAM" id="SSF55961">
    <property type="entry name" value="Bet v1-like"/>
    <property type="match status" value="1"/>
</dbReference>
<dbReference type="Gene3D" id="3.30.530.20">
    <property type="match status" value="1"/>
</dbReference>
<dbReference type="GeneTree" id="ENSGT00940000155144"/>
<comment type="similarity">
    <text evidence="1">Belongs to the AHA1 family.</text>
</comment>
<feature type="domain" description="Activator of Hsp90 ATPase homologue 1/2-like C-terminal" evidence="2">
    <location>
        <begin position="157"/>
        <end position="271"/>
    </location>
</feature>
<sequence>MTHFYTWTFFTCEAAAEAVCDCHCLHCLSAGLFISFSSLVTSTRKYLSSKMFKVLYFCLCFSHYRWSIKQTIKMILSKWRYFNLHKMAAKTSFGESLLITNGFTQGMILPTANGMVPLQSSSQSKAKTDKTQVAAPPVNTGVKIPTCKFSLTETFLTSPADLFRVFVNQEMIQAFTHAPATVEGEKGGRFRLLGGNVLGEFVDLVRDQKIVMKWRYNNWPCEHYATVTLTLVDRSSETELRLDCRGVPDDDEDRTKDGWRRFYFEAIKQTFGYGARLF</sequence>
<reference evidence="3" key="2">
    <citation type="submission" date="2025-09" db="UniProtKB">
        <authorList>
            <consortium name="Ensembl"/>
        </authorList>
    </citation>
    <scope>IDENTIFICATION</scope>
</reference>
<protein>
    <submittedName>
        <fullName evidence="3">Activator of 90 kDa heat shock protein ATPase homolog 1-like</fullName>
    </submittedName>
</protein>
<evidence type="ECO:0000313" key="3">
    <source>
        <dbReference type="Ensembl" id="ENSHCOP00000017261.1"/>
    </source>
</evidence>
<dbReference type="Proteomes" id="UP000264820">
    <property type="component" value="Unplaced"/>
</dbReference>
<keyword evidence="4" id="KW-1185">Reference proteome</keyword>
<evidence type="ECO:0000313" key="4">
    <source>
        <dbReference type="Proteomes" id="UP000264820"/>
    </source>
</evidence>
<dbReference type="FunFam" id="3.30.530.20:FF:000018">
    <property type="entry name" value="Activator of 90 kDa heat shock protein ATPase 1"/>
    <property type="match status" value="1"/>
</dbReference>
<organism evidence="3 4">
    <name type="scientific">Hippocampus comes</name>
    <name type="common">Tiger tail seahorse</name>
    <dbReference type="NCBI Taxonomy" id="109280"/>
    <lineage>
        <taxon>Eukaryota</taxon>
        <taxon>Metazoa</taxon>
        <taxon>Chordata</taxon>
        <taxon>Craniata</taxon>
        <taxon>Vertebrata</taxon>
        <taxon>Euteleostomi</taxon>
        <taxon>Actinopterygii</taxon>
        <taxon>Neopterygii</taxon>
        <taxon>Teleostei</taxon>
        <taxon>Neoteleostei</taxon>
        <taxon>Acanthomorphata</taxon>
        <taxon>Syngnathiaria</taxon>
        <taxon>Syngnathiformes</taxon>
        <taxon>Syngnathoidei</taxon>
        <taxon>Syngnathidae</taxon>
        <taxon>Hippocampus</taxon>
    </lineage>
</organism>
<dbReference type="AlphaFoldDB" id="A0A3Q2YGY3"/>
<dbReference type="InterPro" id="IPR013538">
    <property type="entry name" value="ASHA1/2-like_C"/>
</dbReference>
<name>A0A3Q2YGY3_HIPCM</name>
<dbReference type="CDD" id="cd08892">
    <property type="entry name" value="SRPBCC_Aha1"/>
    <property type="match status" value="1"/>
</dbReference>
<evidence type="ECO:0000256" key="1">
    <source>
        <dbReference type="ARBA" id="ARBA00006817"/>
    </source>
</evidence>
<proteinExistence type="inferred from homology"/>
<accession>A0A3Q2YGY3</accession>
<dbReference type="STRING" id="109280.ENSHCOP00000017261"/>
<dbReference type="Pfam" id="PF08327">
    <property type="entry name" value="AHSA1"/>
    <property type="match status" value="1"/>
</dbReference>
<evidence type="ECO:0000259" key="2">
    <source>
        <dbReference type="Pfam" id="PF08327"/>
    </source>
</evidence>
<reference evidence="3" key="1">
    <citation type="submission" date="2025-08" db="UniProtKB">
        <authorList>
            <consortium name="Ensembl"/>
        </authorList>
    </citation>
    <scope>IDENTIFICATION</scope>
</reference>
<dbReference type="InterPro" id="IPR023393">
    <property type="entry name" value="START-like_dom_sf"/>
</dbReference>